<sequence length="350" mass="40040">MKKLIIKVIGVILLVTFLIYLFYSPRLKFDVLENPNKNSKTTKTEQFKQVNKDAENPKPKEGIGTWIGKDIKTLTHHYGQADRSYPYKNGLKNYVFKQKDEYYIVSTNKGTITSVYATGKGVKVSPLKIGESSSHIFEDTSINPEPTVKTKGKTYKFEMSDEDLKTQTLIKYGDVYAQIYSDQQTNKILAVRFLDANTLATLQPYKLNRAEDEGQISESSDDKIPHEQNPNQLITLYEVTNKMREMKNLKSLKVNNDIARIAAINLYEATDKGSDSVEFTENALTQQLDERHVSYKSASQNVGYDFDDVPTLIHSWINSDIHRSRLLSNKYDEMGGEVMSDYYSLIFVEK</sequence>
<dbReference type="KEGG" id="sep:SE_0817"/>
<evidence type="ECO:0000259" key="4">
    <source>
        <dbReference type="Pfam" id="PF14504"/>
    </source>
</evidence>
<feature type="compositionally biased region" description="Basic and acidic residues" evidence="1">
    <location>
        <begin position="42"/>
        <end position="59"/>
    </location>
</feature>
<keyword evidence="2" id="KW-0812">Transmembrane</keyword>
<dbReference type="Proteomes" id="UP000001411">
    <property type="component" value="Chromosome"/>
</dbReference>
<keyword evidence="2" id="KW-1133">Transmembrane helix</keyword>
<dbReference type="RefSeq" id="WP_001830119.1">
    <property type="nucleotide sequence ID" value="NC_004461.1"/>
</dbReference>
<dbReference type="Gene3D" id="3.40.33.10">
    <property type="entry name" value="CAP"/>
    <property type="match status" value="1"/>
</dbReference>
<protein>
    <recommendedName>
        <fullName evidence="7">SCP-like extracellular protein</fullName>
    </recommendedName>
</protein>
<dbReference type="Pfam" id="PF14504">
    <property type="entry name" value="CAP_assoc_N"/>
    <property type="match status" value="1"/>
</dbReference>
<evidence type="ECO:0000256" key="1">
    <source>
        <dbReference type="SAM" id="MobiDB-lite"/>
    </source>
</evidence>
<feature type="transmembrane region" description="Helical" evidence="2">
    <location>
        <begin position="5"/>
        <end position="23"/>
    </location>
</feature>
<dbReference type="InterPro" id="IPR029410">
    <property type="entry name" value="CAP_assoc"/>
</dbReference>
<evidence type="ECO:0000313" key="5">
    <source>
        <dbReference type="EMBL" id="AAO04414.1"/>
    </source>
</evidence>
<proteinExistence type="predicted"/>
<dbReference type="SUPFAM" id="SSF55797">
    <property type="entry name" value="PR-1-like"/>
    <property type="match status" value="1"/>
</dbReference>
<reference evidence="5 6" key="1">
    <citation type="journal article" date="2003" name="Mol. Microbiol.">
        <title>Genome-based analysis of virulence genes in a non-biofilm-forming Staphylococcus epidermidis strain (ATCC 12228).</title>
        <authorList>
            <person name="Zhang Y.Q."/>
            <person name="Ren S.X."/>
            <person name="Li H.L."/>
            <person name="Wang Y.X."/>
            <person name="Fu G."/>
            <person name="Yang J."/>
            <person name="Qin Z.Q."/>
            <person name="Miao Y.G."/>
            <person name="Wang W.Y."/>
            <person name="Chen R.S."/>
            <person name="Shen Y."/>
            <person name="Chen Z."/>
            <person name="Yuan Z.H."/>
            <person name="Zhao G.P."/>
            <person name="Qu D."/>
            <person name="Danchin A."/>
            <person name="Wen Y.M."/>
        </authorList>
    </citation>
    <scope>NUCLEOTIDE SEQUENCE [LARGE SCALE GENOMIC DNA]</scope>
    <source>
        <strain evidence="6">ATCC 12228 / FDA PCI 1200</strain>
    </source>
</reference>
<dbReference type="EMBL" id="AE015929">
    <property type="protein sequence ID" value="AAO04414.1"/>
    <property type="molecule type" value="Genomic_DNA"/>
</dbReference>
<dbReference type="PATRIC" id="fig|176280.10.peg.792"/>
<accession>A0A0H2VI44</accession>
<dbReference type="HOGENOM" id="CLU_048708_0_0_9"/>
<organism evidence="5 6">
    <name type="scientific">Staphylococcus epidermidis (strain ATCC 12228 / FDA PCI 1200)</name>
    <dbReference type="NCBI Taxonomy" id="176280"/>
    <lineage>
        <taxon>Bacteria</taxon>
        <taxon>Bacillati</taxon>
        <taxon>Bacillota</taxon>
        <taxon>Bacilli</taxon>
        <taxon>Bacillales</taxon>
        <taxon>Staphylococcaceae</taxon>
        <taxon>Staphylococcus</taxon>
    </lineage>
</organism>
<dbReference type="AlphaFoldDB" id="A0A0H2VI44"/>
<evidence type="ECO:0000259" key="3">
    <source>
        <dbReference type="Pfam" id="PF00188"/>
    </source>
</evidence>
<keyword evidence="2" id="KW-0472">Membrane</keyword>
<dbReference type="Pfam" id="PF00188">
    <property type="entry name" value="CAP"/>
    <property type="match status" value="1"/>
</dbReference>
<name>A0A0H2VI44_STAES</name>
<gene>
    <name evidence="5" type="ordered locus">SE_0817</name>
</gene>
<evidence type="ECO:0000313" key="6">
    <source>
        <dbReference type="Proteomes" id="UP000001411"/>
    </source>
</evidence>
<dbReference type="OrthoDB" id="9783944at2"/>
<dbReference type="InterPro" id="IPR014044">
    <property type="entry name" value="CAP_dom"/>
</dbReference>
<feature type="domain" description="SCP" evidence="3">
    <location>
        <begin position="238"/>
        <end position="341"/>
    </location>
</feature>
<feature type="domain" description="CAP-associated" evidence="4">
    <location>
        <begin position="67"/>
        <end position="205"/>
    </location>
</feature>
<evidence type="ECO:0000256" key="2">
    <source>
        <dbReference type="SAM" id="Phobius"/>
    </source>
</evidence>
<dbReference type="eggNOG" id="COG2340">
    <property type="taxonomic scope" value="Bacteria"/>
</dbReference>
<feature type="region of interest" description="Disordered" evidence="1">
    <location>
        <begin position="34"/>
        <end position="59"/>
    </location>
</feature>
<evidence type="ECO:0008006" key="7">
    <source>
        <dbReference type="Google" id="ProtNLM"/>
    </source>
</evidence>
<dbReference type="PANTHER" id="PTHR31157">
    <property type="entry name" value="SCP DOMAIN-CONTAINING PROTEIN"/>
    <property type="match status" value="1"/>
</dbReference>
<dbReference type="InterPro" id="IPR035940">
    <property type="entry name" value="CAP_sf"/>
</dbReference>
<dbReference type="PANTHER" id="PTHR31157:SF26">
    <property type="entry name" value="SCP-LIKE EXTRACELLULAR PROTEIN"/>
    <property type="match status" value="1"/>
</dbReference>
<dbReference type="CDD" id="cd05379">
    <property type="entry name" value="CAP_bacterial"/>
    <property type="match status" value="1"/>
</dbReference>